<evidence type="ECO:0000256" key="1">
    <source>
        <dbReference type="SAM" id="MobiDB-lite"/>
    </source>
</evidence>
<dbReference type="AlphaFoldDB" id="A0AAN6NKW7"/>
<feature type="compositionally biased region" description="Acidic residues" evidence="1">
    <location>
        <begin position="36"/>
        <end position="50"/>
    </location>
</feature>
<protein>
    <submittedName>
        <fullName evidence="2">Uncharacterized protein</fullName>
    </submittedName>
</protein>
<comment type="caution">
    <text evidence="2">The sequence shown here is derived from an EMBL/GenBank/DDBJ whole genome shotgun (WGS) entry which is preliminary data.</text>
</comment>
<reference evidence="2" key="2">
    <citation type="submission" date="2023-06" db="EMBL/GenBank/DDBJ databases">
        <authorList>
            <consortium name="Lawrence Berkeley National Laboratory"/>
            <person name="Mondo S.J."/>
            <person name="Hensen N."/>
            <person name="Bonometti L."/>
            <person name="Westerberg I."/>
            <person name="Brannstrom I.O."/>
            <person name="Guillou S."/>
            <person name="Cros-Aarteil S."/>
            <person name="Calhoun S."/>
            <person name="Haridas S."/>
            <person name="Kuo A."/>
            <person name="Pangilinan J."/>
            <person name="Riley R."/>
            <person name="Labutti K."/>
            <person name="Andreopoulos B."/>
            <person name="Lipzen A."/>
            <person name="Chen C."/>
            <person name="Yanf M."/>
            <person name="Daum C."/>
            <person name="Ng V."/>
            <person name="Clum A."/>
            <person name="Steindorff A."/>
            <person name="Ohm R."/>
            <person name="Martin F."/>
            <person name="Silar P."/>
            <person name="Natvig D."/>
            <person name="Lalanne C."/>
            <person name="Gautier V."/>
            <person name="Ament-Velasquez S.L."/>
            <person name="Kruys A."/>
            <person name="Hutchinson M.I."/>
            <person name="Powell A.J."/>
            <person name="Barry K."/>
            <person name="Miller A.N."/>
            <person name="Grigoriev I.V."/>
            <person name="Debuchy R."/>
            <person name="Gladieux P."/>
            <person name="Thoren M.H."/>
            <person name="Johannesson H."/>
        </authorList>
    </citation>
    <scope>NUCLEOTIDE SEQUENCE</scope>
    <source>
        <strain evidence="2">CBS 626.80</strain>
    </source>
</reference>
<dbReference type="Proteomes" id="UP001303222">
    <property type="component" value="Unassembled WGS sequence"/>
</dbReference>
<accession>A0AAN6NKW7</accession>
<dbReference type="EMBL" id="MU859446">
    <property type="protein sequence ID" value="KAK3947006.1"/>
    <property type="molecule type" value="Genomic_DNA"/>
</dbReference>
<organism evidence="2 3">
    <name type="scientific">Pseudoneurospora amorphoporcata</name>
    <dbReference type="NCBI Taxonomy" id="241081"/>
    <lineage>
        <taxon>Eukaryota</taxon>
        <taxon>Fungi</taxon>
        <taxon>Dikarya</taxon>
        <taxon>Ascomycota</taxon>
        <taxon>Pezizomycotina</taxon>
        <taxon>Sordariomycetes</taxon>
        <taxon>Sordariomycetidae</taxon>
        <taxon>Sordariales</taxon>
        <taxon>Sordariaceae</taxon>
        <taxon>Pseudoneurospora</taxon>
    </lineage>
</organism>
<feature type="compositionally biased region" description="Basic and acidic residues" evidence="1">
    <location>
        <begin position="51"/>
        <end position="84"/>
    </location>
</feature>
<evidence type="ECO:0000313" key="2">
    <source>
        <dbReference type="EMBL" id="KAK3947006.1"/>
    </source>
</evidence>
<proteinExistence type="predicted"/>
<keyword evidence="3" id="KW-1185">Reference proteome</keyword>
<gene>
    <name evidence="2" type="ORF">QBC32DRAFT_319352</name>
</gene>
<name>A0AAN6NKW7_9PEZI</name>
<sequence>MENMNQEGTEKVTEEQARTIIKDSIWVGELLNEEDADHALYEDEEDEESHNDERGLSDEDEAHLRYEYESKLKHDDEDKLKYED</sequence>
<evidence type="ECO:0000313" key="3">
    <source>
        <dbReference type="Proteomes" id="UP001303222"/>
    </source>
</evidence>
<reference evidence="2" key="1">
    <citation type="journal article" date="2023" name="Mol. Phylogenet. Evol.">
        <title>Genome-scale phylogeny and comparative genomics of the fungal order Sordariales.</title>
        <authorList>
            <person name="Hensen N."/>
            <person name="Bonometti L."/>
            <person name="Westerberg I."/>
            <person name="Brannstrom I.O."/>
            <person name="Guillou S."/>
            <person name="Cros-Aarteil S."/>
            <person name="Calhoun S."/>
            <person name="Haridas S."/>
            <person name="Kuo A."/>
            <person name="Mondo S."/>
            <person name="Pangilinan J."/>
            <person name="Riley R."/>
            <person name="LaButti K."/>
            <person name="Andreopoulos B."/>
            <person name="Lipzen A."/>
            <person name="Chen C."/>
            <person name="Yan M."/>
            <person name="Daum C."/>
            <person name="Ng V."/>
            <person name="Clum A."/>
            <person name="Steindorff A."/>
            <person name="Ohm R.A."/>
            <person name="Martin F."/>
            <person name="Silar P."/>
            <person name="Natvig D.O."/>
            <person name="Lalanne C."/>
            <person name="Gautier V."/>
            <person name="Ament-Velasquez S.L."/>
            <person name="Kruys A."/>
            <person name="Hutchinson M.I."/>
            <person name="Powell A.J."/>
            <person name="Barry K."/>
            <person name="Miller A.N."/>
            <person name="Grigoriev I.V."/>
            <person name="Debuchy R."/>
            <person name="Gladieux P."/>
            <person name="Hiltunen Thoren M."/>
            <person name="Johannesson H."/>
        </authorList>
    </citation>
    <scope>NUCLEOTIDE SEQUENCE</scope>
    <source>
        <strain evidence="2">CBS 626.80</strain>
    </source>
</reference>
<feature type="region of interest" description="Disordered" evidence="1">
    <location>
        <begin position="36"/>
        <end position="84"/>
    </location>
</feature>